<feature type="signal peptide" evidence="1">
    <location>
        <begin position="1"/>
        <end position="27"/>
    </location>
</feature>
<evidence type="ECO:0000313" key="3">
    <source>
        <dbReference type="Proteomes" id="UP000717515"/>
    </source>
</evidence>
<protein>
    <submittedName>
        <fullName evidence="2">Uncharacterized protein</fullName>
    </submittedName>
</protein>
<dbReference type="AlphaFoldDB" id="A0A9P8CYC4"/>
<dbReference type="Proteomes" id="UP000717515">
    <property type="component" value="Unassembled WGS sequence"/>
</dbReference>
<reference evidence="2" key="1">
    <citation type="submission" date="2021-07" db="EMBL/GenBank/DDBJ databases">
        <title>Draft genome of Mortierella alpina, strain LL118, isolated from an aspen leaf litter sample.</title>
        <authorList>
            <person name="Yang S."/>
            <person name="Vinatzer B.A."/>
        </authorList>
    </citation>
    <scope>NUCLEOTIDE SEQUENCE</scope>
    <source>
        <strain evidence="2">LL118</strain>
    </source>
</reference>
<evidence type="ECO:0000313" key="2">
    <source>
        <dbReference type="EMBL" id="KAG9323301.1"/>
    </source>
</evidence>
<evidence type="ECO:0000256" key="1">
    <source>
        <dbReference type="SAM" id="SignalP"/>
    </source>
</evidence>
<comment type="caution">
    <text evidence="2">The sequence shown here is derived from an EMBL/GenBank/DDBJ whole genome shotgun (WGS) entry which is preliminary data.</text>
</comment>
<proteinExistence type="predicted"/>
<name>A0A9P8CYC4_MORAP</name>
<keyword evidence="1" id="KW-0732">Signal</keyword>
<gene>
    <name evidence="2" type="ORF">KVV02_002280</name>
</gene>
<dbReference type="EMBL" id="JAIFTL010000107">
    <property type="protein sequence ID" value="KAG9323301.1"/>
    <property type="molecule type" value="Genomic_DNA"/>
</dbReference>
<organism evidence="2 3">
    <name type="scientific">Mortierella alpina</name>
    <name type="common">Oleaginous fungus</name>
    <name type="synonym">Mortierella renispora</name>
    <dbReference type="NCBI Taxonomy" id="64518"/>
    <lineage>
        <taxon>Eukaryota</taxon>
        <taxon>Fungi</taxon>
        <taxon>Fungi incertae sedis</taxon>
        <taxon>Mucoromycota</taxon>
        <taxon>Mortierellomycotina</taxon>
        <taxon>Mortierellomycetes</taxon>
        <taxon>Mortierellales</taxon>
        <taxon>Mortierellaceae</taxon>
        <taxon>Mortierella</taxon>
    </lineage>
</organism>
<feature type="chain" id="PRO_5040406698" evidence="1">
    <location>
        <begin position="28"/>
        <end position="146"/>
    </location>
</feature>
<sequence>MGKGALMKLNYAYFQLLLLASLAVVKAAEKEDEMELAKKVRNNICKDGDHTQEWFDCIMCCQGLSPNKKQEGEDHEKVKSDMSKNTGELLHKICGAKENYAAELKDILDGKDDTKGSDGTEDGMKDFFEKKMKCFLGCEEDSECTP</sequence>
<accession>A0A9P8CYC4</accession>